<evidence type="ECO:0000313" key="10">
    <source>
        <dbReference type="Proteomes" id="UP000001976"/>
    </source>
</evidence>
<dbReference type="PANTHER" id="PTHR32439:SF9">
    <property type="entry name" value="BLR3264 PROTEIN"/>
    <property type="match status" value="1"/>
</dbReference>
<keyword evidence="2" id="KW-0349">Heme</keyword>
<keyword evidence="3" id="KW-0479">Metal-binding</keyword>
<evidence type="ECO:0000256" key="4">
    <source>
        <dbReference type="ARBA" id="ARBA00023002"/>
    </source>
</evidence>
<feature type="domain" description="Nitrite/Sulfite reductase ferredoxin-like" evidence="8">
    <location>
        <begin position="52"/>
        <end position="110"/>
    </location>
</feature>
<dbReference type="InterPro" id="IPR045854">
    <property type="entry name" value="NO2/SO3_Rdtase_4Fe4S_sf"/>
</dbReference>
<dbReference type="eggNOG" id="COG0155">
    <property type="taxonomic scope" value="Bacteria"/>
</dbReference>
<evidence type="ECO:0000259" key="8">
    <source>
        <dbReference type="Pfam" id="PF03460"/>
    </source>
</evidence>
<dbReference type="OrthoDB" id="9803707at2"/>
<evidence type="ECO:0000313" key="9">
    <source>
        <dbReference type="EMBL" id="CAC46050.1"/>
    </source>
</evidence>
<reference evidence="9 10" key="1">
    <citation type="journal article" date="2001" name="Proc. Natl. Acad. Sci. U.S.A.">
        <title>Analysis of the chromosome sequence of the legume symbiont Sinorhizobium meliloti strain 1021.</title>
        <authorList>
            <person name="Capela D."/>
            <person name="Barloy-Hubler F."/>
            <person name="Gouzy J."/>
            <person name="Bothe G."/>
            <person name="Ampe F."/>
            <person name="Batut J."/>
            <person name="Boistard P."/>
            <person name="Becker A."/>
            <person name="Boutry M."/>
            <person name="Cadieu E."/>
            <person name="Dreano S."/>
            <person name="Gloux S."/>
            <person name="Godrie T."/>
            <person name="Goffeau A."/>
            <person name="Kahn D."/>
            <person name="Kiss E."/>
            <person name="Lelaure V."/>
            <person name="Masuy D."/>
            <person name="Pohl T."/>
            <person name="Portetelle D."/>
            <person name="Puehler A."/>
            <person name="Purnelle B."/>
            <person name="Ramsperger U."/>
            <person name="Renard C."/>
            <person name="Thebault P."/>
            <person name="Vandenbol M."/>
            <person name="Weidner S."/>
            <person name="Galibert F."/>
        </authorList>
    </citation>
    <scope>NUCLEOTIDE SEQUENCE [LARGE SCALE GENOMIC DNA]</scope>
    <source>
        <strain evidence="9 10">1021</strain>
    </source>
</reference>
<dbReference type="PATRIC" id="fig|266834.11.peg.2890"/>
<dbReference type="KEGG" id="sme:SMc02124"/>
<feature type="domain" description="Nitrite/sulphite reductase 4Fe-4S" evidence="7">
    <location>
        <begin position="410"/>
        <end position="529"/>
    </location>
</feature>
<keyword evidence="1" id="KW-0004">4Fe-4S</keyword>
<dbReference type="Gene3D" id="3.30.413.10">
    <property type="entry name" value="Sulfite Reductase Hemoprotein, domain 1"/>
    <property type="match status" value="2"/>
</dbReference>
<evidence type="ECO:0000256" key="2">
    <source>
        <dbReference type="ARBA" id="ARBA00022617"/>
    </source>
</evidence>
<gene>
    <name evidence="9" type="primary">cysI</name>
    <name evidence="9" type="ORF">SMc02124</name>
</gene>
<dbReference type="Gene3D" id="3.90.480.10">
    <property type="entry name" value="Sulfite Reductase Hemoprotein,Domain 2"/>
    <property type="match status" value="1"/>
</dbReference>
<dbReference type="EMBL" id="AL591688">
    <property type="protein sequence ID" value="CAC46050.1"/>
    <property type="molecule type" value="Genomic_DNA"/>
</dbReference>
<dbReference type="GO" id="GO:0020037">
    <property type="term" value="F:heme binding"/>
    <property type="evidence" value="ECO:0007669"/>
    <property type="project" value="InterPro"/>
</dbReference>
<dbReference type="Proteomes" id="UP000001976">
    <property type="component" value="Chromosome"/>
</dbReference>
<dbReference type="EC" id="1.8.1.2" evidence="9"/>
<dbReference type="InterPro" id="IPR006067">
    <property type="entry name" value="NO2/SO3_Rdtase_4Fe4S_dom"/>
</dbReference>
<dbReference type="GO" id="GO:0046872">
    <property type="term" value="F:metal ion binding"/>
    <property type="evidence" value="ECO:0007669"/>
    <property type="project" value="UniProtKB-KW"/>
</dbReference>
<organism evidence="9 10">
    <name type="scientific">Rhizobium meliloti (strain 1021)</name>
    <name type="common">Ensifer meliloti</name>
    <name type="synonym">Sinorhizobium meliloti</name>
    <dbReference type="NCBI Taxonomy" id="266834"/>
    <lineage>
        <taxon>Bacteria</taxon>
        <taxon>Pseudomonadati</taxon>
        <taxon>Pseudomonadota</taxon>
        <taxon>Alphaproteobacteria</taxon>
        <taxon>Hyphomicrobiales</taxon>
        <taxon>Rhizobiaceae</taxon>
        <taxon>Sinorhizobium/Ensifer group</taxon>
        <taxon>Sinorhizobium</taxon>
    </lineage>
</organism>
<evidence type="ECO:0000256" key="5">
    <source>
        <dbReference type="ARBA" id="ARBA00023004"/>
    </source>
</evidence>
<dbReference type="SUPFAM" id="SSF55124">
    <property type="entry name" value="Nitrite/Sulfite reductase N-terminal domain-like"/>
    <property type="match status" value="2"/>
</dbReference>
<proteinExistence type="predicted"/>
<dbReference type="InterPro" id="IPR051329">
    <property type="entry name" value="NIR_SIR_4Fe-4S"/>
</dbReference>
<evidence type="ECO:0000256" key="3">
    <source>
        <dbReference type="ARBA" id="ARBA00022723"/>
    </source>
</evidence>
<keyword evidence="5" id="KW-0408">Iron</keyword>
<dbReference type="AlphaFoldDB" id="Q92Q78"/>
<dbReference type="PANTHER" id="PTHR32439">
    <property type="entry name" value="FERREDOXIN--NITRITE REDUCTASE, CHLOROPLASTIC"/>
    <property type="match status" value="1"/>
</dbReference>
<keyword evidence="6" id="KW-0411">Iron-sulfur</keyword>
<name>Q92Q78_RHIME</name>
<dbReference type="InterPro" id="IPR036136">
    <property type="entry name" value="Nit/Sulf_reduc_fer-like_dom_sf"/>
</dbReference>
<accession>Q92Q78</accession>
<evidence type="ECO:0000256" key="6">
    <source>
        <dbReference type="ARBA" id="ARBA00023014"/>
    </source>
</evidence>
<protein>
    <submittedName>
        <fullName evidence="9">Sulfite reductase</fullName>
        <ecNumber evidence="9">1.8.1.2</ecNumber>
    </submittedName>
</protein>
<dbReference type="Pfam" id="PF03460">
    <property type="entry name" value="NIR_SIR_ferr"/>
    <property type="match status" value="2"/>
</dbReference>
<sequence>MYRYDEFDHAFVSARVEQFRDQVQRRLSGELAEDAFKPLRLMNGVYLQLHAYMLRVAIPYGTLSSRQMRMLAHIARKYDRGYGHFTTRQNIQYNWPRLSDTPDILQELASVEMHALQTSGNCIRNVTADHFAGAAADEVADPRPYAEILRQWSSVHPEFSFLPRKFKIAVTGAERDRAAIQVHDIGLHLKKDENGKLGFAVYVGGGQGRTPLIAKKIRDFLPEEDLLSYTTAIMRVYNLHGRRDNKYKARIKILVHETGAEELARQVELEFANLKDTELKLPDADIQAIAAYFAPATLPNRTEGWGSLARWKKADPEFARWVHQNVQPHKHPDYGMVTISLKPIGGIPGDASHEQMDAVADIAEEYAFDEIRVSHEQNLILPHVALADLEPVYRALVAAGLATANAGLITDIIACPGLDYCALANARSIPVAQEISNRFGSPERQAEIGELKIKISGCINACGHHHVGHIGLLGVEKKGAELYQITLGGSGDEHTSIGEIIGRGFEPERVTDAVETIVDTYLGLRRDKSETFLEAYRRVGPQPFKDALYGGGAQAAA</sequence>
<keyword evidence="4 9" id="KW-0560">Oxidoreductase</keyword>
<reference evidence="10" key="2">
    <citation type="journal article" date="2001" name="Science">
        <title>The composite genome of the legume symbiont Sinorhizobium meliloti.</title>
        <authorList>
            <person name="Galibert F."/>
            <person name="Finan T.M."/>
            <person name="Long S.R."/>
            <person name="Puehler A."/>
            <person name="Abola P."/>
            <person name="Ampe F."/>
            <person name="Barloy-Hubler F."/>
            <person name="Barnett M.J."/>
            <person name="Becker A."/>
            <person name="Boistard P."/>
            <person name="Bothe G."/>
            <person name="Boutry M."/>
            <person name="Bowser L."/>
            <person name="Buhrmester J."/>
            <person name="Cadieu E."/>
            <person name="Capela D."/>
            <person name="Chain P."/>
            <person name="Cowie A."/>
            <person name="Davis R.W."/>
            <person name="Dreano S."/>
            <person name="Federspiel N.A."/>
            <person name="Fisher R.F."/>
            <person name="Gloux S."/>
            <person name="Godrie T."/>
            <person name="Goffeau A."/>
            <person name="Golding B."/>
            <person name="Gouzy J."/>
            <person name="Gurjal M."/>
            <person name="Hernandez-Lucas I."/>
            <person name="Hong A."/>
            <person name="Huizar L."/>
            <person name="Hyman R.W."/>
            <person name="Jones T."/>
            <person name="Kahn D."/>
            <person name="Kahn M.L."/>
            <person name="Kalman S."/>
            <person name="Keating D.H."/>
            <person name="Kiss E."/>
            <person name="Komp C."/>
            <person name="Lelaure V."/>
            <person name="Masuy D."/>
            <person name="Palm C."/>
            <person name="Peck M.C."/>
            <person name="Pohl T.M."/>
            <person name="Portetelle D."/>
            <person name="Purnelle B."/>
            <person name="Ramsperger U."/>
            <person name="Surzycki R."/>
            <person name="Thebault P."/>
            <person name="Vandenbol M."/>
            <person name="Vorhoelter F.J."/>
            <person name="Weidner S."/>
            <person name="Wells D.H."/>
            <person name="Wong K."/>
            <person name="Yeh K.-C."/>
            <person name="Batut J."/>
        </authorList>
    </citation>
    <scope>NUCLEOTIDE SEQUENCE [LARGE SCALE GENOMIC DNA]</scope>
    <source>
        <strain evidence="10">1021</strain>
    </source>
</reference>
<feature type="domain" description="Nitrite/Sulfite reductase ferredoxin-like" evidence="8">
    <location>
        <begin position="331"/>
        <end position="398"/>
    </location>
</feature>
<dbReference type="HOGENOM" id="CLU_015667_1_0_5"/>
<feature type="domain" description="Nitrite/sulphite reductase 4Fe-4S" evidence="7">
    <location>
        <begin position="119"/>
        <end position="272"/>
    </location>
</feature>
<evidence type="ECO:0000259" key="7">
    <source>
        <dbReference type="Pfam" id="PF01077"/>
    </source>
</evidence>
<dbReference type="GO" id="GO:0004783">
    <property type="term" value="F:sulfite reductase (NADPH) activity"/>
    <property type="evidence" value="ECO:0007669"/>
    <property type="project" value="UniProtKB-EC"/>
</dbReference>
<keyword evidence="10" id="KW-1185">Reference proteome</keyword>
<evidence type="ECO:0000256" key="1">
    <source>
        <dbReference type="ARBA" id="ARBA00022485"/>
    </source>
</evidence>
<dbReference type="GO" id="GO:0051539">
    <property type="term" value="F:4 iron, 4 sulfur cluster binding"/>
    <property type="evidence" value="ECO:0007669"/>
    <property type="project" value="UniProtKB-KW"/>
</dbReference>
<dbReference type="RefSeq" id="WP_010969242.1">
    <property type="nucleotide sequence ID" value="NC_003047.1"/>
</dbReference>
<dbReference type="Pfam" id="PF01077">
    <property type="entry name" value="NIR_SIR"/>
    <property type="match status" value="2"/>
</dbReference>
<dbReference type="EnsemblBacteria" id="CAC46050">
    <property type="protein sequence ID" value="CAC46050"/>
    <property type="gene ID" value="SMc02124"/>
</dbReference>
<dbReference type="SUPFAM" id="SSF56014">
    <property type="entry name" value="Nitrite and sulphite reductase 4Fe-4S domain-like"/>
    <property type="match status" value="2"/>
</dbReference>
<dbReference type="InterPro" id="IPR005117">
    <property type="entry name" value="NiRdtase/SiRdtase_haem-b_fer"/>
</dbReference>